<dbReference type="Proteomes" id="UP000267128">
    <property type="component" value="Unassembled WGS sequence"/>
</dbReference>
<evidence type="ECO:0000256" key="4">
    <source>
        <dbReference type="ARBA" id="ARBA00022840"/>
    </source>
</evidence>
<dbReference type="GO" id="GO:0005524">
    <property type="term" value="F:ATP binding"/>
    <property type="evidence" value="ECO:0007669"/>
    <property type="project" value="UniProtKB-KW"/>
</dbReference>
<dbReference type="PANTHER" id="PTHR43790:SF9">
    <property type="entry name" value="GALACTOFURANOSE TRANSPORTER ATP-BINDING PROTEIN YTFR"/>
    <property type="match status" value="1"/>
</dbReference>
<keyword evidence="1" id="KW-0813">Transport</keyword>
<keyword evidence="4 6" id="KW-0067">ATP-binding</keyword>
<keyword evidence="3" id="KW-0547">Nucleotide-binding</keyword>
<dbReference type="Gene3D" id="3.40.50.300">
    <property type="entry name" value="P-loop containing nucleotide triphosphate hydrolases"/>
    <property type="match status" value="2"/>
</dbReference>
<dbReference type="SMART" id="SM00382">
    <property type="entry name" value="AAA"/>
    <property type="match status" value="2"/>
</dbReference>
<evidence type="ECO:0000313" key="6">
    <source>
        <dbReference type="EMBL" id="RNL61305.1"/>
    </source>
</evidence>
<keyword evidence="7" id="KW-1185">Reference proteome</keyword>
<dbReference type="Pfam" id="PF00005">
    <property type="entry name" value="ABC_tran"/>
    <property type="match status" value="2"/>
</dbReference>
<dbReference type="OrthoDB" id="3812274at2"/>
<feature type="domain" description="ABC transporter" evidence="5">
    <location>
        <begin position="251"/>
        <end position="499"/>
    </location>
</feature>
<evidence type="ECO:0000313" key="7">
    <source>
        <dbReference type="Proteomes" id="UP000267128"/>
    </source>
</evidence>
<organism evidence="6 7">
    <name type="scientific">Nocardioides marmoriginsengisoli</name>
    <dbReference type="NCBI Taxonomy" id="661483"/>
    <lineage>
        <taxon>Bacteria</taxon>
        <taxon>Bacillati</taxon>
        <taxon>Actinomycetota</taxon>
        <taxon>Actinomycetes</taxon>
        <taxon>Propionibacteriales</taxon>
        <taxon>Nocardioidaceae</taxon>
        <taxon>Nocardioides</taxon>
    </lineage>
</organism>
<dbReference type="InterPro" id="IPR003593">
    <property type="entry name" value="AAA+_ATPase"/>
</dbReference>
<dbReference type="InterPro" id="IPR050107">
    <property type="entry name" value="ABC_carbohydrate_import_ATPase"/>
</dbReference>
<name>A0A3N0CCY1_9ACTN</name>
<evidence type="ECO:0000256" key="1">
    <source>
        <dbReference type="ARBA" id="ARBA00022448"/>
    </source>
</evidence>
<dbReference type="GO" id="GO:0016887">
    <property type="term" value="F:ATP hydrolysis activity"/>
    <property type="evidence" value="ECO:0007669"/>
    <property type="project" value="InterPro"/>
</dbReference>
<protein>
    <submittedName>
        <fullName evidence="6">Sugar ABC transporter ATP-binding protein</fullName>
    </submittedName>
</protein>
<evidence type="ECO:0000256" key="2">
    <source>
        <dbReference type="ARBA" id="ARBA00022737"/>
    </source>
</evidence>
<accession>A0A3N0CCY1</accession>
<reference evidence="6 7" key="1">
    <citation type="submission" date="2018-11" db="EMBL/GenBank/DDBJ databases">
        <authorList>
            <person name="Li F."/>
        </authorList>
    </citation>
    <scope>NUCLEOTIDE SEQUENCE [LARGE SCALE GENOMIC DNA]</scope>
    <source>
        <strain evidence="6 7">Gsoil 097</strain>
    </source>
</reference>
<keyword evidence="2" id="KW-0677">Repeat</keyword>
<evidence type="ECO:0000259" key="5">
    <source>
        <dbReference type="PROSITE" id="PS50893"/>
    </source>
</evidence>
<sequence length="502" mass="53755">MNTLELAAVTKSFPGQRALDNVDFTVAKGEIHALLGHNGSGKSTLIKIMSGFYLPDGGPASYSVAGHSMKFGDGVGVGRAGVRFIHQDIGLLDDLTVLENLRLGSGTYDAGLLGRIRWGSERAAAVARLNDLGLDHIDPDAVVGRLSAVERTEVAIARALDVESAISVLVLDEATAALPSGQVEHLFALVRRLVARGVGVVYVTHRLEEVLAIADRVTVLRDGEVVLRSQVADLTQQSLARVIAGMDVGPVRDDDRAPREPGADPVLEFRDVHVGSELRGATFAVHPGEIVGVAGLSGSGVHEIVRLLEGSQGLGSGEVLLGGTPVRKFGARALRRHRAAVLPGERTRKRIVGMSVAENLTIGDLTPFWRGGFFRHRAERREATEAIRRFSILPGDPDQAIELLSGGNAQKVYVARWLRTNPQVLILEEPTHGVDVGGSADILRFVSEVAADHGVAVLLCSSDTDDLEATCDRVVILRDGVVAEQLTDREITRERIVELCYA</sequence>
<dbReference type="SUPFAM" id="SSF52540">
    <property type="entry name" value="P-loop containing nucleoside triphosphate hydrolases"/>
    <property type="match status" value="2"/>
</dbReference>
<comment type="caution">
    <text evidence="6">The sequence shown here is derived from an EMBL/GenBank/DDBJ whole genome shotgun (WGS) entry which is preliminary data.</text>
</comment>
<dbReference type="AlphaFoldDB" id="A0A3N0CCY1"/>
<gene>
    <name evidence="6" type="ORF">EFK50_18265</name>
</gene>
<proteinExistence type="predicted"/>
<dbReference type="PROSITE" id="PS50893">
    <property type="entry name" value="ABC_TRANSPORTER_2"/>
    <property type="match status" value="2"/>
</dbReference>
<dbReference type="EMBL" id="RJSE01000008">
    <property type="protein sequence ID" value="RNL61305.1"/>
    <property type="molecule type" value="Genomic_DNA"/>
</dbReference>
<dbReference type="InterPro" id="IPR027417">
    <property type="entry name" value="P-loop_NTPase"/>
</dbReference>
<feature type="domain" description="ABC transporter" evidence="5">
    <location>
        <begin position="4"/>
        <end position="247"/>
    </location>
</feature>
<dbReference type="CDD" id="cd03216">
    <property type="entry name" value="ABC_Carb_Monos_I"/>
    <property type="match status" value="1"/>
</dbReference>
<dbReference type="RefSeq" id="WP_123229016.1">
    <property type="nucleotide sequence ID" value="NZ_RJSE01000008.1"/>
</dbReference>
<dbReference type="PANTHER" id="PTHR43790">
    <property type="entry name" value="CARBOHYDRATE TRANSPORT ATP-BINDING PROTEIN MG119-RELATED"/>
    <property type="match status" value="1"/>
</dbReference>
<dbReference type="InterPro" id="IPR003439">
    <property type="entry name" value="ABC_transporter-like_ATP-bd"/>
</dbReference>
<evidence type="ECO:0000256" key="3">
    <source>
        <dbReference type="ARBA" id="ARBA00022741"/>
    </source>
</evidence>